<evidence type="ECO:0000313" key="7">
    <source>
        <dbReference type="Proteomes" id="UP000248865"/>
    </source>
</evidence>
<reference evidence="1" key="2">
    <citation type="submission" date="2017-03" db="EMBL/GenBank/DDBJ databases">
        <title>The mobilome is the main driver of stx2-positive O26:H11 Escherichia coli strains evolution.</title>
        <authorList>
            <person name="Delannoy S."/>
            <person name="Mariani-Kurkdjian P."/>
            <person name="Webb H.E."/>
            <person name="Bonacorsi S."/>
            <person name="Fach P."/>
        </authorList>
    </citation>
    <scope>NUCLEOTIDE SEQUENCE</scope>
    <source>
        <strain evidence="1">34870</strain>
    </source>
</reference>
<dbReference type="SMR" id="A0A0D6ZS91"/>
<evidence type="ECO:0000313" key="5">
    <source>
        <dbReference type="EMBL" id="TJF61705.1"/>
    </source>
</evidence>
<dbReference type="Proteomes" id="UP000036331">
    <property type="component" value="Unassembled WGS sequence"/>
</dbReference>
<dbReference type="Proteomes" id="UP000255057">
    <property type="component" value="Unassembled WGS sequence"/>
</dbReference>
<protein>
    <submittedName>
        <fullName evidence="2">BfpT-regulated chaperone</fullName>
    </submittedName>
    <submittedName>
        <fullName evidence="3">T3SS secreted effector EspM-like protein</fullName>
    </submittedName>
</protein>
<dbReference type="AlphaFoldDB" id="A0A0D6ZS91"/>
<dbReference type="EMBL" id="QFSS01000561">
    <property type="protein sequence ID" value="PZZ54672.1"/>
    <property type="molecule type" value="Genomic_DNA"/>
</dbReference>
<evidence type="ECO:0000313" key="3">
    <source>
        <dbReference type="EMBL" id="SPX31127.1"/>
    </source>
</evidence>
<dbReference type="EMBL" id="RROO01000054">
    <property type="protein sequence ID" value="TJF61705.1"/>
    <property type="molecule type" value="Genomic_DNA"/>
</dbReference>
<proteinExistence type="predicted"/>
<sequence length="196" mass="21854">MPVNATGVSFSSFGISYHKDNSFRGTIRGKNDEVVKCSMGERSIRFNVNKFSGCILETVSRQSTKDIHGWVSDERTVYPSRVINQEIDNCCLQKNAKISSEERKMVFSLVSKEFELTLDVKAAQSSINHIIIGNASFGKKMDALCDGMSRAVKNSTTDYIANVLADKFYQKHIAPGVDIVKLRNEIPGYMSRVIQG</sequence>
<reference evidence="2 7" key="3">
    <citation type="submission" date="2018-05" db="EMBL/GenBank/DDBJ databases">
        <title>Genomic sequencing of EHEC O26 New European Clone.</title>
        <authorList>
            <person name="Karnisova L."/>
            <person name="Nunvar J."/>
            <person name="Marejkova M."/>
            <person name="Mellmann A."/>
            <person name="Drevinek P."/>
            <person name="Blahova K."/>
            <person name="Bielaszewska M."/>
        </authorList>
    </citation>
    <scope>NUCLEOTIDE SEQUENCE [LARGE SCALE GENOMIC DNA]</scope>
    <source>
        <strain evidence="2 7">14-391</strain>
    </source>
</reference>
<reference evidence="1 6" key="1">
    <citation type="journal article" date="2015" name="Genome Announc.">
        <title>Draft Genome Sequences of Human-Pathogenic Escherichia coli O26:H11 Strains Carrying the stx2 Gene Only and Circulating in France.</title>
        <authorList>
            <person name="Delannoy S."/>
            <person name="Mariani-Kurkdjian P."/>
            <person name="Bonacorsi S."/>
            <person name="Liguori S."/>
            <person name="Ison S.A."/>
            <person name="Fach P."/>
        </authorList>
    </citation>
    <scope>NUCLEOTIDE SEQUENCE [LARGE SCALE GENOMIC DNA]</scope>
    <source>
        <strain evidence="1 6">34870</strain>
    </source>
</reference>
<dbReference type="InterPro" id="IPR004959">
    <property type="entry name" value="Bac_effector_IpgB-like"/>
</dbReference>
<evidence type="ECO:0000313" key="1">
    <source>
        <dbReference type="EMBL" id="PBN70385.1"/>
    </source>
</evidence>
<dbReference type="EMBL" id="UASG01000012">
    <property type="protein sequence ID" value="SPX31127.1"/>
    <property type="molecule type" value="Genomic_DNA"/>
</dbReference>
<name>A0A0D6ZS91_ECOLX</name>
<dbReference type="EMBL" id="LDXE02000005">
    <property type="protein sequence ID" value="PBN70385.1"/>
    <property type="molecule type" value="Genomic_DNA"/>
</dbReference>
<evidence type="ECO:0000313" key="2">
    <source>
        <dbReference type="EMBL" id="PZZ54672.1"/>
    </source>
</evidence>
<dbReference type="Gene3D" id="1.10.4120.20">
    <property type="match status" value="1"/>
</dbReference>
<evidence type="ECO:0000313" key="6">
    <source>
        <dbReference type="Proteomes" id="UP000036331"/>
    </source>
</evidence>
<evidence type="ECO:0000313" key="4">
    <source>
        <dbReference type="EMBL" id="STN15162.1"/>
    </source>
</evidence>
<dbReference type="RefSeq" id="WP_001144877.1">
    <property type="nucleotide sequence ID" value="NZ_AP018808.1"/>
</dbReference>
<gene>
    <name evidence="1" type="ORF">ABE91_023310</name>
    <name evidence="5" type="ORF">C9194_21900</name>
    <name evidence="2" type="ORF">DIV22_31060</name>
    <name evidence="3" type="ORF">NCTC10279_03505</name>
    <name evidence="4" type="ORF">NCTC8960_05580</name>
</gene>
<evidence type="ECO:0000313" key="9">
    <source>
        <dbReference type="Proteomes" id="UP000255057"/>
    </source>
</evidence>
<dbReference type="OMA" id="NITNNDR"/>
<accession>A0A0D6ZS91</accession>
<reference evidence="5 10" key="5">
    <citation type="submission" date="2018-12" db="EMBL/GenBank/DDBJ databases">
        <title>Food and Water Safety Consortium.</title>
        <authorList>
            <person name="Tyson S."/>
            <person name="Peterson C.-L."/>
            <person name="Olson A."/>
            <person name="Tyler S."/>
            <person name="Cabral J."/>
            <person name="Lynch T."/>
            <person name="Knox N."/>
            <person name="Van Domselaar G."/>
            <person name="Graham M."/>
        </authorList>
    </citation>
    <scope>NUCLEOTIDE SEQUENCE [LARGE SCALE GENOMIC DNA]</scope>
    <source>
        <strain evidence="5 10">FWSEC0419</strain>
    </source>
</reference>
<evidence type="ECO:0000313" key="10">
    <source>
        <dbReference type="Proteomes" id="UP000305093"/>
    </source>
</evidence>
<reference evidence="8 9" key="4">
    <citation type="submission" date="2018-06" db="EMBL/GenBank/DDBJ databases">
        <authorList>
            <consortium name="Pathogen Informatics"/>
            <person name="Doyle S."/>
        </authorList>
    </citation>
    <scope>NUCLEOTIDE SEQUENCE [LARGE SCALE GENOMIC DNA]</scope>
    <source>
        <strain evidence="3 8">NCTC10279</strain>
        <strain evidence="4 9">NCTC8960</strain>
    </source>
</reference>
<dbReference type="EMBL" id="UGFO01000006">
    <property type="protein sequence ID" value="STN15162.1"/>
    <property type="molecule type" value="Genomic_DNA"/>
</dbReference>
<dbReference type="Proteomes" id="UP000250385">
    <property type="component" value="Unassembled WGS sequence"/>
</dbReference>
<dbReference type="Proteomes" id="UP000305093">
    <property type="component" value="Unassembled WGS sequence"/>
</dbReference>
<dbReference type="Proteomes" id="UP000248865">
    <property type="component" value="Unassembled WGS sequence"/>
</dbReference>
<dbReference type="Pfam" id="PF03278">
    <property type="entry name" value="IpaB_EvcA"/>
    <property type="match status" value="1"/>
</dbReference>
<evidence type="ECO:0000313" key="8">
    <source>
        <dbReference type="Proteomes" id="UP000250385"/>
    </source>
</evidence>
<organism evidence="2 7">
    <name type="scientific">Escherichia coli</name>
    <dbReference type="NCBI Taxonomy" id="562"/>
    <lineage>
        <taxon>Bacteria</taxon>
        <taxon>Pseudomonadati</taxon>
        <taxon>Pseudomonadota</taxon>
        <taxon>Gammaproteobacteria</taxon>
        <taxon>Enterobacterales</taxon>
        <taxon>Enterobacteriaceae</taxon>
        <taxon>Escherichia</taxon>
    </lineage>
</organism>